<protein>
    <submittedName>
        <fullName evidence="2">Uncharacterized protein</fullName>
    </submittedName>
</protein>
<dbReference type="EMBL" id="MT143446">
    <property type="protein sequence ID" value="QJA96924.1"/>
    <property type="molecule type" value="Genomic_DNA"/>
</dbReference>
<name>A0A6M3LTS4_9ZZZZ</name>
<proteinExistence type="predicted"/>
<accession>A0A6M3LTS4</accession>
<reference evidence="2" key="1">
    <citation type="submission" date="2020-03" db="EMBL/GenBank/DDBJ databases">
        <title>The deep terrestrial virosphere.</title>
        <authorList>
            <person name="Holmfeldt K."/>
            <person name="Nilsson E."/>
            <person name="Simone D."/>
            <person name="Lopez-Fernandez M."/>
            <person name="Wu X."/>
            <person name="de Brujin I."/>
            <person name="Lundin D."/>
            <person name="Andersson A."/>
            <person name="Bertilsson S."/>
            <person name="Dopson M."/>
        </authorList>
    </citation>
    <scope>NUCLEOTIDE SEQUENCE</scope>
    <source>
        <strain evidence="1">MM415A07379</strain>
        <strain evidence="2">MM415B07095</strain>
    </source>
</reference>
<gene>
    <name evidence="1" type="ORF">MM415A07379_0002</name>
    <name evidence="2" type="ORF">MM415B07095_0010</name>
</gene>
<organism evidence="2">
    <name type="scientific">viral metagenome</name>
    <dbReference type="NCBI Taxonomy" id="1070528"/>
    <lineage>
        <taxon>unclassified sequences</taxon>
        <taxon>metagenomes</taxon>
        <taxon>organismal metagenomes</taxon>
    </lineage>
</organism>
<dbReference type="EMBL" id="MT141602">
    <property type="protein sequence ID" value="QJA68265.1"/>
    <property type="molecule type" value="Genomic_DNA"/>
</dbReference>
<evidence type="ECO:0000313" key="1">
    <source>
        <dbReference type="EMBL" id="QJA68265.1"/>
    </source>
</evidence>
<sequence length="71" mass="8713">MKIDLTFSEVAIIRIGLNEVWSNYVDKNCPKKILKDLNKYHQWCRIVEKDNMSDLYWVQEVRRKINEKNLW</sequence>
<evidence type="ECO:0000313" key="2">
    <source>
        <dbReference type="EMBL" id="QJA96924.1"/>
    </source>
</evidence>
<dbReference type="AlphaFoldDB" id="A0A6M3LTS4"/>